<gene>
    <name evidence="7" type="ORF">Cflav_PD0295</name>
</gene>
<evidence type="ECO:0000256" key="5">
    <source>
        <dbReference type="ARBA" id="ARBA00023157"/>
    </source>
</evidence>
<dbReference type="InterPro" id="IPR051360">
    <property type="entry name" value="Neuronal_Pentraxin_Related"/>
</dbReference>
<dbReference type="SUPFAM" id="SSF48726">
    <property type="entry name" value="Immunoglobulin"/>
    <property type="match status" value="2"/>
</dbReference>
<evidence type="ECO:0000256" key="3">
    <source>
        <dbReference type="ARBA" id="ARBA00022729"/>
    </source>
</evidence>
<keyword evidence="3" id="KW-0732">Signal</keyword>
<keyword evidence="8" id="KW-1185">Reference proteome</keyword>
<protein>
    <submittedName>
        <fullName evidence="7">Immunoglobulin I-set domain protein</fullName>
    </submittedName>
</protein>
<dbReference type="SMART" id="SM00560">
    <property type="entry name" value="LamGL"/>
    <property type="match status" value="2"/>
</dbReference>
<dbReference type="PROSITE" id="PS50835">
    <property type="entry name" value="IG_LIKE"/>
    <property type="match status" value="1"/>
</dbReference>
<evidence type="ECO:0000256" key="2">
    <source>
        <dbReference type="ARBA" id="ARBA00022723"/>
    </source>
</evidence>
<comment type="cofactor">
    <cofactor evidence="1">
        <name>Ca(2+)</name>
        <dbReference type="ChEBI" id="CHEBI:29108"/>
    </cofactor>
</comment>
<dbReference type="AlphaFoldDB" id="B9XSE8"/>
<dbReference type="Pfam" id="PF13927">
    <property type="entry name" value="Ig_3"/>
    <property type="match status" value="1"/>
</dbReference>
<dbReference type="InterPro" id="IPR013783">
    <property type="entry name" value="Ig-like_fold"/>
</dbReference>
<dbReference type="Gene3D" id="2.60.40.10">
    <property type="entry name" value="Immunoglobulins"/>
    <property type="match status" value="2"/>
</dbReference>
<dbReference type="InterPro" id="IPR013320">
    <property type="entry name" value="ConA-like_dom_sf"/>
</dbReference>
<sequence length="826" mass="85238">GVIIPGATQSTYLATASTGTNAYSVVVSNDFGGGSITTSGTASLAGVALPSGPYASRILSDLPIAYWRLDEPSDSTVADDYVGGHNGTYNSVQLGVPGYSPSFDTDTAASFGSLSPTDSAMIETDNSPNGIPLVDFAKPVGSNAQFSVEAWVNGPANQNSAGSAIVAKGPPGSDAFVIDASAPGGNFRFYTRKPGGGTSQIYSSSAPDGNWHHLVAVCDEASSSISLYVDGVNVGTVTGLAGTGLYSSTYPIAIGSQSFGFGYDNQFMGTIDDVAVYNYALSPAQVQAHYNAAPLPPYFTVLPPTNVVAILGQPVTLSATVLGSAPRTNQWYSNNVALAGQTGLSLAVNTSHTGTNVYTMKVSNAYGSVTNVGTTVEVPAGFGPPQLLADTTPMNTSRYANQPLTFSVTAFGSAPLTYQWRFNGANIANATNATYSITNLQASNTGSYDCVVHNPLSTTNSTPSTLTVVPAPTSAYPVTVLHDHPRAYYRLDESVGSPTGFDHVGGNDGLYTANQPDQIPLLGVAGYNSSFDTNTACKFGIGGGSSVDNYLGVSITNLSFAKPNGQSGAFTLEAWVNGPTGVAQVGGACIVAKGQGGAEQFSMDINNGFRFYVRNAASATLVNAQGSSTFCGSPISGGWSMDGKWHHLVGVCDQVNSNLLLYVDGQLVGPNIITNGVVPPLAYAYDLGKSGSGTNGVIAAGVGINETTITTANENSIVIGNRNKNSGHVEPSAYSLPFQGTIDEVALYDYPLTPAQVYGHYAVAQGLPIPLTLQTTNGNHVLTWSTASPLESAPTVTGPWTTVVGGASPYTIATIGSQQFYRLKVH</sequence>
<dbReference type="SUPFAM" id="SSF49899">
    <property type="entry name" value="Concanavalin A-like lectins/glucanases"/>
    <property type="match status" value="2"/>
</dbReference>
<dbReference type="InterPro" id="IPR036179">
    <property type="entry name" value="Ig-like_dom_sf"/>
</dbReference>
<dbReference type="InterPro" id="IPR006558">
    <property type="entry name" value="LamG-like"/>
</dbReference>
<feature type="domain" description="Ig-like" evidence="6">
    <location>
        <begin position="385"/>
        <end position="467"/>
    </location>
</feature>
<name>B9XSE8_PEDPL</name>
<dbReference type="OrthoDB" id="176411at2"/>
<comment type="caution">
    <text evidence="7">The sequence shown here is derived from an EMBL/GenBank/DDBJ whole genome shotgun (WGS) entry which is preliminary data.</text>
</comment>
<evidence type="ECO:0000313" key="7">
    <source>
        <dbReference type="EMBL" id="EEF57248.1"/>
    </source>
</evidence>
<dbReference type="InterPro" id="IPR003599">
    <property type="entry name" value="Ig_sub"/>
</dbReference>
<reference evidence="7 8" key="1">
    <citation type="journal article" date="2011" name="J. Bacteriol.">
        <title>Genome sequence of 'Pedosphaera parvula' Ellin514, an aerobic Verrucomicrobial isolate from pasture soil.</title>
        <authorList>
            <person name="Kant R."/>
            <person name="van Passel M.W."/>
            <person name="Sangwan P."/>
            <person name="Palva A."/>
            <person name="Lucas S."/>
            <person name="Copeland A."/>
            <person name="Lapidus A."/>
            <person name="Glavina Del Rio T."/>
            <person name="Dalin E."/>
            <person name="Tice H."/>
            <person name="Bruce D."/>
            <person name="Goodwin L."/>
            <person name="Pitluck S."/>
            <person name="Chertkov O."/>
            <person name="Larimer F.W."/>
            <person name="Land M.L."/>
            <person name="Hauser L."/>
            <person name="Brettin T.S."/>
            <person name="Detter J.C."/>
            <person name="Han S."/>
            <person name="de Vos W.M."/>
            <person name="Janssen P.H."/>
            <person name="Smidt H."/>
        </authorList>
    </citation>
    <scope>NUCLEOTIDE SEQUENCE [LARGE SCALE GENOMIC DNA]</scope>
    <source>
        <strain evidence="7 8">Ellin514</strain>
    </source>
</reference>
<dbReference type="InterPro" id="IPR007110">
    <property type="entry name" value="Ig-like_dom"/>
</dbReference>
<dbReference type="SMART" id="SM00409">
    <property type="entry name" value="IG"/>
    <property type="match status" value="2"/>
</dbReference>
<dbReference type="Gene3D" id="2.60.120.200">
    <property type="match status" value="2"/>
</dbReference>
<dbReference type="PANTHER" id="PTHR19277:SF125">
    <property type="entry name" value="B6"/>
    <property type="match status" value="1"/>
</dbReference>
<evidence type="ECO:0000256" key="4">
    <source>
        <dbReference type="ARBA" id="ARBA00022837"/>
    </source>
</evidence>
<keyword evidence="5" id="KW-1015">Disulfide bond</keyword>
<evidence type="ECO:0000259" key="6">
    <source>
        <dbReference type="PROSITE" id="PS50835"/>
    </source>
</evidence>
<organism evidence="7 8">
    <name type="scientific">Pedosphaera parvula (strain Ellin514)</name>
    <dbReference type="NCBI Taxonomy" id="320771"/>
    <lineage>
        <taxon>Bacteria</taxon>
        <taxon>Pseudomonadati</taxon>
        <taxon>Verrucomicrobiota</taxon>
        <taxon>Pedosphaerae</taxon>
        <taxon>Pedosphaerales</taxon>
        <taxon>Pedosphaeraceae</taxon>
        <taxon>Pedosphaera</taxon>
    </lineage>
</organism>
<dbReference type="EMBL" id="ABOX02000078">
    <property type="protein sequence ID" value="EEF57248.1"/>
    <property type="molecule type" value="Genomic_DNA"/>
</dbReference>
<dbReference type="GO" id="GO:0046872">
    <property type="term" value="F:metal ion binding"/>
    <property type="evidence" value="ECO:0007669"/>
    <property type="project" value="UniProtKB-KW"/>
</dbReference>
<feature type="non-terminal residue" evidence="7">
    <location>
        <position position="1"/>
    </location>
</feature>
<evidence type="ECO:0000256" key="1">
    <source>
        <dbReference type="ARBA" id="ARBA00001913"/>
    </source>
</evidence>
<dbReference type="STRING" id="320771.Cflav_PD0295"/>
<keyword evidence="2" id="KW-0479">Metal-binding</keyword>
<dbReference type="PANTHER" id="PTHR19277">
    <property type="entry name" value="PENTRAXIN"/>
    <property type="match status" value="1"/>
</dbReference>
<accession>B9XSE8</accession>
<dbReference type="Proteomes" id="UP000003688">
    <property type="component" value="Unassembled WGS sequence"/>
</dbReference>
<keyword evidence="4" id="KW-0106">Calcium</keyword>
<proteinExistence type="predicted"/>
<evidence type="ECO:0000313" key="8">
    <source>
        <dbReference type="Proteomes" id="UP000003688"/>
    </source>
</evidence>
<dbReference type="Pfam" id="PF13385">
    <property type="entry name" value="Laminin_G_3"/>
    <property type="match status" value="2"/>
</dbReference>
<dbReference type="RefSeq" id="WP_007418731.1">
    <property type="nucleotide sequence ID" value="NZ_ABOX02000078.1"/>
</dbReference>